<sequence>MFKDIITYELDDDVDEAYLLNIAGEIIESWMSKQPGFIQWDIHKNTIGDGYTDIVYWETREAAQAAEQQMGNIPNAADWFSCYKEGSIGSQNLQQLGSFK</sequence>
<dbReference type="InterPro" id="IPR011008">
    <property type="entry name" value="Dimeric_a/b-barrel"/>
</dbReference>
<dbReference type="RefSeq" id="WP_131906396.1">
    <property type="nucleotide sequence ID" value="NZ_BAAAFU010000006.1"/>
</dbReference>
<keyword evidence="2" id="KW-1185">Reference proteome</keyword>
<accession>A0A4R1EVC8</accession>
<proteinExistence type="predicted"/>
<keyword evidence="1" id="KW-0503">Monooxygenase</keyword>
<name>A0A4R1EVC8_9GAMM</name>
<gene>
    <name evidence="1" type="ORF">EV695_2609</name>
</gene>
<reference evidence="1 2" key="1">
    <citation type="submission" date="2019-03" db="EMBL/GenBank/DDBJ databases">
        <title>Genomic Encyclopedia of Type Strains, Phase IV (KMG-IV): sequencing the most valuable type-strain genomes for metagenomic binning, comparative biology and taxonomic classification.</title>
        <authorList>
            <person name="Goeker M."/>
        </authorList>
    </citation>
    <scope>NUCLEOTIDE SEQUENCE [LARGE SCALE GENOMIC DNA]</scope>
    <source>
        <strain evidence="1 2">DSM 24830</strain>
    </source>
</reference>
<dbReference type="Gene3D" id="3.30.70.100">
    <property type="match status" value="1"/>
</dbReference>
<keyword evidence="1" id="KW-0560">Oxidoreductase</keyword>
<protein>
    <submittedName>
        <fullName evidence="1">Antibiotic biosynthesis monooxygenase</fullName>
    </submittedName>
</protein>
<dbReference type="SUPFAM" id="SSF54909">
    <property type="entry name" value="Dimeric alpha+beta barrel"/>
    <property type="match status" value="1"/>
</dbReference>
<dbReference type="AlphaFoldDB" id="A0A4R1EVC8"/>
<dbReference type="EMBL" id="SMFQ01000004">
    <property type="protein sequence ID" value="TCJ84650.1"/>
    <property type="molecule type" value="Genomic_DNA"/>
</dbReference>
<evidence type="ECO:0000313" key="2">
    <source>
        <dbReference type="Proteomes" id="UP000294887"/>
    </source>
</evidence>
<evidence type="ECO:0000313" key="1">
    <source>
        <dbReference type="EMBL" id="TCJ84650.1"/>
    </source>
</evidence>
<dbReference type="OrthoDB" id="1445730at2"/>
<organism evidence="1 2">
    <name type="scientific">Cocleimonas flava</name>
    <dbReference type="NCBI Taxonomy" id="634765"/>
    <lineage>
        <taxon>Bacteria</taxon>
        <taxon>Pseudomonadati</taxon>
        <taxon>Pseudomonadota</taxon>
        <taxon>Gammaproteobacteria</taxon>
        <taxon>Thiotrichales</taxon>
        <taxon>Thiotrichaceae</taxon>
        <taxon>Cocleimonas</taxon>
    </lineage>
</organism>
<dbReference type="GO" id="GO:0004497">
    <property type="term" value="F:monooxygenase activity"/>
    <property type="evidence" value="ECO:0007669"/>
    <property type="project" value="UniProtKB-KW"/>
</dbReference>
<comment type="caution">
    <text evidence="1">The sequence shown here is derived from an EMBL/GenBank/DDBJ whole genome shotgun (WGS) entry which is preliminary data.</text>
</comment>
<dbReference type="Proteomes" id="UP000294887">
    <property type="component" value="Unassembled WGS sequence"/>
</dbReference>